<dbReference type="PANTHER" id="PTHR36091:SF1">
    <property type="entry name" value="ALTERED INHERITANCE OF MITOCHONDRIA PROTEIN 9, MITOCHONDRIAL"/>
    <property type="match status" value="1"/>
</dbReference>
<organism evidence="7 8">
    <name type="scientific">Aspergillus ellipticus CBS 707.79</name>
    <dbReference type="NCBI Taxonomy" id="1448320"/>
    <lineage>
        <taxon>Eukaryota</taxon>
        <taxon>Fungi</taxon>
        <taxon>Dikarya</taxon>
        <taxon>Ascomycota</taxon>
        <taxon>Pezizomycotina</taxon>
        <taxon>Eurotiomycetes</taxon>
        <taxon>Eurotiomycetidae</taxon>
        <taxon>Eurotiales</taxon>
        <taxon>Aspergillaceae</taxon>
        <taxon>Aspergillus</taxon>
        <taxon>Aspergillus subgen. Circumdati</taxon>
    </lineage>
</organism>
<evidence type="ECO:0000256" key="5">
    <source>
        <dbReference type="ARBA" id="ARBA00023128"/>
    </source>
</evidence>
<protein>
    <recommendedName>
        <fullName evidence="3">Altered inheritance of mitochondria protein 9, mitochondrial</fullName>
    </recommendedName>
    <alternativeName>
        <fullName evidence="6">Found in mitochondrial proteome protein 29</fullName>
    </alternativeName>
</protein>
<evidence type="ECO:0000256" key="1">
    <source>
        <dbReference type="ARBA" id="ARBA00004173"/>
    </source>
</evidence>
<evidence type="ECO:0000256" key="2">
    <source>
        <dbReference type="ARBA" id="ARBA00005543"/>
    </source>
</evidence>
<keyword evidence="8" id="KW-1185">Reference proteome</keyword>
<dbReference type="InterPro" id="IPR011009">
    <property type="entry name" value="Kinase-like_dom_sf"/>
</dbReference>
<dbReference type="STRING" id="1448320.A0A319E5P0"/>
<evidence type="ECO:0000256" key="6">
    <source>
        <dbReference type="ARBA" id="ARBA00031849"/>
    </source>
</evidence>
<comment type="subcellular location">
    <subcellularLocation>
        <location evidence="1">Mitochondrion</location>
    </subcellularLocation>
</comment>
<keyword evidence="4" id="KW-0809">Transit peptide</keyword>
<evidence type="ECO:0000313" key="7">
    <source>
        <dbReference type="EMBL" id="PYH95938.1"/>
    </source>
</evidence>
<proteinExistence type="inferred from homology"/>
<dbReference type="SUPFAM" id="SSF56112">
    <property type="entry name" value="Protein kinase-like (PK-like)"/>
    <property type="match status" value="1"/>
</dbReference>
<name>A0A319E5P0_9EURO</name>
<evidence type="ECO:0000313" key="8">
    <source>
        <dbReference type="Proteomes" id="UP000247810"/>
    </source>
</evidence>
<dbReference type="GO" id="GO:0005739">
    <property type="term" value="C:mitochondrion"/>
    <property type="evidence" value="ECO:0007669"/>
    <property type="project" value="UniProtKB-SubCell"/>
</dbReference>
<keyword evidence="5" id="KW-0496">Mitochondrion</keyword>
<accession>A0A319E5P0</accession>
<reference evidence="7 8" key="1">
    <citation type="submission" date="2018-02" db="EMBL/GenBank/DDBJ databases">
        <title>The genomes of Aspergillus section Nigri reveals drivers in fungal speciation.</title>
        <authorList>
            <consortium name="DOE Joint Genome Institute"/>
            <person name="Vesth T.C."/>
            <person name="Nybo J."/>
            <person name="Theobald S."/>
            <person name="Brandl J."/>
            <person name="Frisvad J.C."/>
            <person name="Nielsen K.F."/>
            <person name="Lyhne E.K."/>
            <person name="Kogle M.E."/>
            <person name="Kuo A."/>
            <person name="Riley R."/>
            <person name="Clum A."/>
            <person name="Nolan M."/>
            <person name="Lipzen A."/>
            <person name="Salamov A."/>
            <person name="Henrissat B."/>
            <person name="Wiebenga A."/>
            <person name="De vries R.P."/>
            <person name="Grigoriev I.V."/>
            <person name="Mortensen U.H."/>
            <person name="Andersen M.R."/>
            <person name="Baker S.E."/>
        </authorList>
    </citation>
    <scope>NUCLEOTIDE SEQUENCE [LARGE SCALE GENOMIC DNA]</scope>
    <source>
        <strain evidence="7 8">CBS 707.79</strain>
    </source>
</reference>
<dbReference type="OrthoDB" id="2906425at2759"/>
<dbReference type="GO" id="GO:0016740">
    <property type="term" value="F:transferase activity"/>
    <property type="evidence" value="ECO:0007669"/>
    <property type="project" value="UniProtKB-KW"/>
</dbReference>
<dbReference type="Proteomes" id="UP000247810">
    <property type="component" value="Unassembled WGS sequence"/>
</dbReference>
<sequence>MYARRTYMVFQARHCASPLIPQQHFFLQSHAPCPSFTTSHGASTADCDEDSLYSYTSGRWLWNEKEQFSRRYVKFNLAELVKVAIQVTGSQSCIQVKKLPEGNFSKVFLITMEDHKEVIAKLPNPNAGRPYFTTASEVATMDYVRTVLNIPAPKVYTWSPSTETPVRAEYIIMERSRGVELSKLWDDMPGPDKLQIVKQLVGFEKALVSTRFPMYGSIYYANDLPNVQPKQLIYFEPEKDTTDIFAVGPTTNRAFFDENRDAVDVSRGPWASLEDYMFSRADRELRCLQAFSKFPRPQGLFYGPGQYHPTARSKQETLQNYIKVARFLLPKDHGLSKPVFSIIDWQAVDLSPLFLQARHPALIEFEGPIPEGLQSISLPLDFDDLSPEKQLEAKKLRAAQSLYKLYDIQLIRNCPDISQALQFKDTLAGQINGLSSSLFTDGEPIVQGMLMKLQDERSTYIGPSTPCPLSFTTEERERQKQDEAQWSRGVELMEEFLGHVGAYRGWDGWVNHNNYEYFKDRFERAKEEFLGRQSATDEERNQWKAV</sequence>
<dbReference type="EMBL" id="KZ825845">
    <property type="protein sequence ID" value="PYH95938.1"/>
    <property type="molecule type" value="Genomic_DNA"/>
</dbReference>
<dbReference type="AlphaFoldDB" id="A0A319E5P0"/>
<gene>
    <name evidence="7" type="ORF">BO71DRAFT_418187</name>
</gene>
<evidence type="ECO:0000256" key="4">
    <source>
        <dbReference type="ARBA" id="ARBA00022946"/>
    </source>
</evidence>
<dbReference type="InterPro" id="IPR051035">
    <property type="entry name" value="Mito_inheritance_9"/>
</dbReference>
<dbReference type="PANTHER" id="PTHR36091">
    <property type="entry name" value="ALTERED INHERITANCE OF MITOCHONDRIA PROTEIN 9, MITOCHONDRIAL"/>
    <property type="match status" value="1"/>
</dbReference>
<dbReference type="VEuPathDB" id="FungiDB:BO71DRAFT_418187"/>
<keyword evidence="7" id="KW-0808">Transferase</keyword>
<comment type="similarity">
    <text evidence="2">Belongs to the AIM9 family.</text>
</comment>
<evidence type="ECO:0000256" key="3">
    <source>
        <dbReference type="ARBA" id="ARBA00016197"/>
    </source>
</evidence>